<feature type="transmembrane region" description="Helical" evidence="1">
    <location>
        <begin position="133"/>
        <end position="158"/>
    </location>
</feature>
<evidence type="ECO:0000313" key="3">
    <source>
        <dbReference type="Proteomes" id="UP001223079"/>
    </source>
</evidence>
<dbReference type="RefSeq" id="WP_307121771.1">
    <property type="nucleotide sequence ID" value="NZ_JAUSTM010000009.1"/>
</dbReference>
<evidence type="ECO:0008006" key="4">
    <source>
        <dbReference type="Google" id="ProtNLM"/>
    </source>
</evidence>
<evidence type="ECO:0000256" key="1">
    <source>
        <dbReference type="SAM" id="Phobius"/>
    </source>
</evidence>
<gene>
    <name evidence="2" type="ORF">J2S23_001130</name>
</gene>
<keyword evidence="3" id="KW-1185">Reference proteome</keyword>
<sequence length="173" mass="19224">MKKQPIYLYVLGALSLISTLLKLPNVFATQFPEIPYESTGDAQADAAIKASQEFVKGSFTIQTNMISKFLVLVMLALLIAVAVFLFKKQYETAGWIYVGYLGTTLLYQLYTFLASRHLLDLYTDETMRSVASTSLLVGFGIQLLIFAVYLGITLFNLLRKPKVSRVDSTAGTI</sequence>
<feature type="transmembrane region" description="Helical" evidence="1">
    <location>
        <begin position="93"/>
        <end position="113"/>
    </location>
</feature>
<name>A0ABT9YRF5_9STRE</name>
<comment type="caution">
    <text evidence="2">The sequence shown here is derived from an EMBL/GenBank/DDBJ whole genome shotgun (WGS) entry which is preliminary data.</text>
</comment>
<keyword evidence="1" id="KW-0812">Transmembrane</keyword>
<protein>
    <recommendedName>
        <fullName evidence="4">Major facilitator superfamily permease</fullName>
    </recommendedName>
</protein>
<organism evidence="2 3">
    <name type="scientific">Streptococcus moroccensis</name>
    <dbReference type="NCBI Taxonomy" id="1451356"/>
    <lineage>
        <taxon>Bacteria</taxon>
        <taxon>Bacillati</taxon>
        <taxon>Bacillota</taxon>
        <taxon>Bacilli</taxon>
        <taxon>Lactobacillales</taxon>
        <taxon>Streptococcaceae</taxon>
        <taxon>Streptococcus</taxon>
    </lineage>
</organism>
<proteinExistence type="predicted"/>
<keyword evidence="1" id="KW-0472">Membrane</keyword>
<dbReference type="Proteomes" id="UP001223079">
    <property type="component" value="Unassembled WGS sequence"/>
</dbReference>
<reference evidence="2 3" key="1">
    <citation type="submission" date="2023-07" db="EMBL/GenBank/DDBJ databases">
        <title>Genomic Encyclopedia of Type Strains, Phase IV (KMG-IV): sequencing the most valuable type-strain genomes for metagenomic binning, comparative biology and taxonomic classification.</title>
        <authorList>
            <person name="Goeker M."/>
        </authorList>
    </citation>
    <scope>NUCLEOTIDE SEQUENCE [LARGE SCALE GENOMIC DNA]</scope>
    <source>
        <strain evidence="2 3">DSM 105143</strain>
    </source>
</reference>
<dbReference type="EMBL" id="JAUSTM010000009">
    <property type="protein sequence ID" value="MDQ0222578.1"/>
    <property type="molecule type" value="Genomic_DNA"/>
</dbReference>
<evidence type="ECO:0000313" key="2">
    <source>
        <dbReference type="EMBL" id="MDQ0222578.1"/>
    </source>
</evidence>
<accession>A0ABT9YRF5</accession>
<keyword evidence="1" id="KW-1133">Transmembrane helix</keyword>
<feature type="transmembrane region" description="Helical" evidence="1">
    <location>
        <begin position="65"/>
        <end position="86"/>
    </location>
</feature>